<reference evidence="1 2" key="1">
    <citation type="submission" date="2024-07" db="EMBL/GenBank/DDBJ databases">
        <title>Characterization of a bacterium isolated from hydrolysated instant sea cucumber by whole-genome sequencing and metabolomics.</title>
        <authorList>
            <person name="Luo X."/>
            <person name="Zhang Z."/>
            <person name="Zheng Z."/>
            <person name="Zhang W."/>
            <person name="Ming T."/>
            <person name="Jiao L."/>
            <person name="Su X."/>
            <person name="Kong F."/>
            <person name="Xu J."/>
        </authorList>
    </citation>
    <scope>NUCLEOTIDE SEQUENCE [LARGE SCALE GENOMIC DNA]</scope>
    <source>
        <strain evidence="1 2">XL-2024</strain>
    </source>
</reference>
<evidence type="ECO:0000313" key="1">
    <source>
        <dbReference type="EMBL" id="MEX3743594.1"/>
    </source>
</evidence>
<dbReference type="Proteomes" id="UP001558534">
    <property type="component" value="Unassembled WGS sequence"/>
</dbReference>
<comment type="caution">
    <text evidence="1">The sequence shown here is derived from an EMBL/GenBank/DDBJ whole genome shotgun (WGS) entry which is preliminary data.</text>
</comment>
<dbReference type="InterPro" id="IPR029033">
    <property type="entry name" value="His_PPase_superfam"/>
</dbReference>
<dbReference type="SMART" id="SM00855">
    <property type="entry name" value="PGAM"/>
    <property type="match status" value="1"/>
</dbReference>
<keyword evidence="2" id="KW-1185">Reference proteome</keyword>
<organism evidence="1 2">
    <name type="scientific">Lysinibacillus xylanilyticus</name>
    <dbReference type="NCBI Taxonomy" id="582475"/>
    <lineage>
        <taxon>Bacteria</taxon>
        <taxon>Bacillati</taxon>
        <taxon>Bacillota</taxon>
        <taxon>Bacilli</taxon>
        <taxon>Bacillales</taxon>
        <taxon>Bacillaceae</taxon>
        <taxon>Lysinibacillus</taxon>
    </lineage>
</organism>
<dbReference type="RefSeq" id="WP_368634640.1">
    <property type="nucleotide sequence ID" value="NZ_JBFRHK010000001.1"/>
</dbReference>
<dbReference type="SUPFAM" id="SSF53254">
    <property type="entry name" value="Phosphoglycerate mutase-like"/>
    <property type="match status" value="1"/>
</dbReference>
<gene>
    <name evidence="1" type="ORF">AB1300_00440</name>
</gene>
<dbReference type="InterPro" id="IPR013078">
    <property type="entry name" value="His_Pase_superF_clade-1"/>
</dbReference>
<evidence type="ECO:0000313" key="2">
    <source>
        <dbReference type="Proteomes" id="UP001558534"/>
    </source>
</evidence>
<dbReference type="Pfam" id="PF00300">
    <property type="entry name" value="His_Phos_1"/>
    <property type="match status" value="1"/>
</dbReference>
<dbReference type="CDD" id="cd07067">
    <property type="entry name" value="HP_PGM_like"/>
    <property type="match status" value="1"/>
</dbReference>
<dbReference type="Gene3D" id="3.40.50.1240">
    <property type="entry name" value="Phosphoglycerate mutase-like"/>
    <property type="match status" value="1"/>
</dbReference>
<dbReference type="PANTHER" id="PTHR48100">
    <property type="entry name" value="BROAD-SPECIFICITY PHOSPHATASE YOR283W-RELATED"/>
    <property type="match status" value="1"/>
</dbReference>
<dbReference type="PANTHER" id="PTHR48100:SF59">
    <property type="entry name" value="ADENOSYLCOBALAMIN_ALPHA-RIBAZOLE PHOSPHATASE"/>
    <property type="match status" value="1"/>
</dbReference>
<dbReference type="InterPro" id="IPR050275">
    <property type="entry name" value="PGM_Phosphatase"/>
</dbReference>
<accession>A0ABV3VQY1</accession>
<proteinExistence type="predicted"/>
<protein>
    <submittedName>
        <fullName evidence="1">Histidine phosphatase family protein</fullName>
    </submittedName>
</protein>
<dbReference type="EMBL" id="JBFRHK010000001">
    <property type="protein sequence ID" value="MEX3743594.1"/>
    <property type="molecule type" value="Genomic_DNA"/>
</dbReference>
<sequence length="184" mass="21737">MTVIYFVRHAHSSYTADEYNRPLSEKGFEDRERVTKLFKDKIIHAAYSSPYKRAIQTVEGIAQEHNLQINTIDSLRERILSNREIIDFDDAIYQLWSQPNFAFEGGESNESAMERAITTLQKIVLAHPNDNVVIGTHGNIMVLMMHYFDTQFDYTFWKDLAMPDVYELTFENFMLRDVQRIWRE</sequence>
<name>A0ABV3VQY1_9BACI</name>